<dbReference type="Proteomes" id="UP000460221">
    <property type="component" value="Unassembled WGS sequence"/>
</dbReference>
<protein>
    <submittedName>
        <fullName evidence="1">Uncharacterized protein</fullName>
    </submittedName>
</protein>
<organism evidence="1 2">
    <name type="scientific">Nakamurella alba</name>
    <dbReference type="NCBI Taxonomy" id="2665158"/>
    <lineage>
        <taxon>Bacteria</taxon>
        <taxon>Bacillati</taxon>
        <taxon>Actinomycetota</taxon>
        <taxon>Actinomycetes</taxon>
        <taxon>Nakamurellales</taxon>
        <taxon>Nakamurellaceae</taxon>
        <taxon>Nakamurella</taxon>
    </lineage>
</organism>
<sequence length="61" mass="6730">MTDEQDEKSAAAAYFHESERVLFEILNQSDPDPDAWAAAWEAFELSTGRLAAAWGRGPSTD</sequence>
<name>A0A7K1FKN9_9ACTN</name>
<accession>A0A7K1FKN9</accession>
<proteinExistence type="predicted"/>
<dbReference type="RefSeq" id="WP_154768693.1">
    <property type="nucleotide sequence ID" value="NZ_WLYK01000004.1"/>
</dbReference>
<dbReference type="EMBL" id="WLYK01000004">
    <property type="protein sequence ID" value="MTD14656.1"/>
    <property type="molecule type" value="Genomic_DNA"/>
</dbReference>
<dbReference type="AlphaFoldDB" id="A0A7K1FKN9"/>
<keyword evidence="2" id="KW-1185">Reference proteome</keyword>
<gene>
    <name evidence="1" type="ORF">GIS00_11950</name>
</gene>
<evidence type="ECO:0000313" key="2">
    <source>
        <dbReference type="Proteomes" id="UP000460221"/>
    </source>
</evidence>
<evidence type="ECO:0000313" key="1">
    <source>
        <dbReference type="EMBL" id="MTD14656.1"/>
    </source>
</evidence>
<reference evidence="1 2" key="1">
    <citation type="submission" date="2019-11" db="EMBL/GenBank/DDBJ databases">
        <authorList>
            <person name="Jiang L.-Q."/>
        </authorList>
    </citation>
    <scope>NUCLEOTIDE SEQUENCE [LARGE SCALE GENOMIC DNA]</scope>
    <source>
        <strain evidence="1 2">YIM 132087</strain>
    </source>
</reference>
<comment type="caution">
    <text evidence="1">The sequence shown here is derived from an EMBL/GenBank/DDBJ whole genome shotgun (WGS) entry which is preliminary data.</text>
</comment>